<sequence>MLTPSLEVAALRQTSPGEFSQARSVNRTTTTKLTNTIAKWLATDCRPINTVEDKTRQQIAA</sequence>
<organism evidence="1 2">
    <name type="scientific">Lates japonicus</name>
    <name type="common">Japanese lates</name>
    <dbReference type="NCBI Taxonomy" id="270547"/>
    <lineage>
        <taxon>Eukaryota</taxon>
        <taxon>Metazoa</taxon>
        <taxon>Chordata</taxon>
        <taxon>Craniata</taxon>
        <taxon>Vertebrata</taxon>
        <taxon>Euteleostomi</taxon>
        <taxon>Actinopterygii</taxon>
        <taxon>Neopterygii</taxon>
        <taxon>Teleostei</taxon>
        <taxon>Neoteleostei</taxon>
        <taxon>Acanthomorphata</taxon>
        <taxon>Carangaria</taxon>
        <taxon>Carangaria incertae sedis</taxon>
        <taxon>Centropomidae</taxon>
        <taxon>Lates</taxon>
    </lineage>
</organism>
<accession>A0AAD3RBM9</accession>
<dbReference type="Proteomes" id="UP001279410">
    <property type="component" value="Unassembled WGS sequence"/>
</dbReference>
<name>A0AAD3RBM9_LATJO</name>
<reference evidence="1" key="1">
    <citation type="submission" date="2022-08" db="EMBL/GenBank/DDBJ databases">
        <title>Genome sequencing of akame (Lates japonicus).</title>
        <authorList>
            <person name="Hashiguchi Y."/>
            <person name="Takahashi H."/>
        </authorList>
    </citation>
    <scope>NUCLEOTIDE SEQUENCE</scope>
    <source>
        <strain evidence="1">Kochi</strain>
    </source>
</reference>
<protein>
    <submittedName>
        <fullName evidence="1">Zinc finger BED domain-containing protein 1-like protein</fullName>
    </submittedName>
</protein>
<feature type="non-terminal residue" evidence="1">
    <location>
        <position position="61"/>
    </location>
</feature>
<dbReference type="EMBL" id="BRZM01005275">
    <property type="protein sequence ID" value="GLD62762.1"/>
    <property type="molecule type" value="Genomic_DNA"/>
</dbReference>
<gene>
    <name evidence="1" type="ORF">AKAME5_002916800</name>
</gene>
<evidence type="ECO:0000313" key="1">
    <source>
        <dbReference type="EMBL" id="GLD62762.1"/>
    </source>
</evidence>
<comment type="caution">
    <text evidence="1">The sequence shown here is derived from an EMBL/GenBank/DDBJ whole genome shotgun (WGS) entry which is preliminary data.</text>
</comment>
<evidence type="ECO:0000313" key="2">
    <source>
        <dbReference type="Proteomes" id="UP001279410"/>
    </source>
</evidence>
<dbReference type="AlphaFoldDB" id="A0AAD3RBM9"/>
<proteinExistence type="predicted"/>
<keyword evidence="2" id="KW-1185">Reference proteome</keyword>